<comment type="caution">
    <text evidence="1">The sequence shown here is derived from an EMBL/GenBank/DDBJ whole genome shotgun (WGS) entry which is preliminary data.</text>
</comment>
<gene>
    <name evidence="1" type="ORF">H8698_05140</name>
</gene>
<evidence type="ECO:0000313" key="1">
    <source>
        <dbReference type="EMBL" id="MBC8540356.1"/>
    </source>
</evidence>
<accession>A0A926DM39</accession>
<dbReference type="InterPro" id="IPR029024">
    <property type="entry name" value="TerB-like"/>
</dbReference>
<protein>
    <submittedName>
        <fullName evidence="1">TerB family tellurite resistance protein</fullName>
    </submittedName>
</protein>
<dbReference type="EMBL" id="JACRSU010000001">
    <property type="protein sequence ID" value="MBC8540356.1"/>
    <property type="molecule type" value="Genomic_DNA"/>
</dbReference>
<dbReference type="Gene3D" id="1.10.3680.10">
    <property type="entry name" value="TerB-like"/>
    <property type="match status" value="1"/>
</dbReference>
<keyword evidence="2" id="KW-1185">Reference proteome</keyword>
<dbReference type="Proteomes" id="UP000611762">
    <property type="component" value="Unassembled WGS sequence"/>
</dbReference>
<dbReference type="SUPFAM" id="SSF158682">
    <property type="entry name" value="TerB-like"/>
    <property type="match status" value="1"/>
</dbReference>
<dbReference type="CDD" id="cd07177">
    <property type="entry name" value="terB_like"/>
    <property type="match status" value="1"/>
</dbReference>
<dbReference type="AlphaFoldDB" id="A0A926DM39"/>
<name>A0A926DM39_9FIRM</name>
<evidence type="ECO:0000313" key="2">
    <source>
        <dbReference type="Proteomes" id="UP000611762"/>
    </source>
</evidence>
<proteinExistence type="predicted"/>
<reference evidence="1" key="1">
    <citation type="submission" date="2020-08" db="EMBL/GenBank/DDBJ databases">
        <title>Genome public.</title>
        <authorList>
            <person name="Liu C."/>
            <person name="Sun Q."/>
        </authorList>
    </citation>
    <scope>NUCLEOTIDE SEQUENCE</scope>
    <source>
        <strain evidence="1">H8</strain>
    </source>
</reference>
<sequence>MAIKDFGKGLKSSLHDAVDTVKAKAKEVELPDIKETGEKTSERIKSLFKKAEEDKPSVEVTSPPQTITSISTHSAIKLIYFLMAADGEIYHMEEEKFDLIGMELDPDFSKSKEQIIQECQAALDKVIDPEDYYDALQDGAEEALLSSHKTEGASISPKHLVWNLLSVAYSDEKYNDAERRFLKYVVRKLNIDKAVFLEMESSMLTLMDIERELAWIKTTNRPYLTIEAMVNELADRKNVIFESVLDLIAL</sequence>
<organism evidence="1 2">
    <name type="scientific">Congzhengia minquanensis</name>
    <dbReference type="NCBI Taxonomy" id="2763657"/>
    <lineage>
        <taxon>Bacteria</taxon>
        <taxon>Bacillati</taxon>
        <taxon>Bacillota</taxon>
        <taxon>Clostridia</taxon>
        <taxon>Eubacteriales</taxon>
        <taxon>Oscillospiraceae</taxon>
        <taxon>Congzhengia</taxon>
    </lineage>
</organism>
<dbReference type="RefSeq" id="WP_249311471.1">
    <property type="nucleotide sequence ID" value="NZ_JACRSU010000001.1"/>
</dbReference>